<organism evidence="4 5">
    <name type="scientific">Caenorhabditis briggsae</name>
    <dbReference type="NCBI Taxonomy" id="6238"/>
    <lineage>
        <taxon>Eukaryota</taxon>
        <taxon>Metazoa</taxon>
        <taxon>Ecdysozoa</taxon>
        <taxon>Nematoda</taxon>
        <taxon>Chromadorea</taxon>
        <taxon>Rhabditida</taxon>
        <taxon>Rhabditina</taxon>
        <taxon>Rhabditomorpha</taxon>
        <taxon>Rhabditoidea</taxon>
        <taxon>Rhabditidae</taxon>
        <taxon>Peloderinae</taxon>
        <taxon>Caenorhabditis</taxon>
    </lineage>
</organism>
<dbReference type="InterPro" id="IPR042803">
    <property type="entry name" value="TCF19"/>
</dbReference>
<dbReference type="EMBL" id="CP092625">
    <property type="protein sequence ID" value="UMM44386.1"/>
    <property type="molecule type" value="Genomic_DNA"/>
</dbReference>
<dbReference type="GO" id="GO:0010468">
    <property type="term" value="P:regulation of gene expression"/>
    <property type="evidence" value="ECO:0007669"/>
    <property type="project" value="InterPro"/>
</dbReference>
<accession>A0AAE9FIL9</accession>
<dbReference type="Proteomes" id="UP000829354">
    <property type="component" value="Chromosome X"/>
</dbReference>
<dbReference type="InterPro" id="IPR013083">
    <property type="entry name" value="Znf_RING/FYVE/PHD"/>
</dbReference>
<proteinExistence type="predicted"/>
<dbReference type="Gene3D" id="3.30.40.10">
    <property type="entry name" value="Zinc/RING finger domain, C3HC4 (zinc finger)"/>
    <property type="match status" value="1"/>
</dbReference>
<keyword evidence="2" id="KW-0539">Nucleus</keyword>
<dbReference type="PANTHER" id="PTHR15464">
    <property type="entry name" value="TRANSCRIPTION FACTOR 19"/>
    <property type="match status" value="1"/>
</dbReference>
<dbReference type="SUPFAM" id="SSF57903">
    <property type="entry name" value="FYVE/PHD zinc finger"/>
    <property type="match status" value="1"/>
</dbReference>
<sequence>MANQFDPNQAADLFGFNENFTTPMFQLAHNLGANHQQYPEIHNQLMVQYLFIQQQVLQNQYLNFLPPVQNFQGMAPQTPQNNPTAALQQLENHQGDAQDERLSVAETSEEAISDSEFSLSSLLSVKDVIENNQKTQRSQILHAHLLRELENQGNVHDDNPVPPSPGLEENAYAVVPSLVQLSQLSSLVELPSEHSVEIPNYEVDIPKRSSEERKSSKKNQKNLSISTVLEKETPSEGVVAPKRKIEEGEESEQNKKIKVVSENIKKELEDSSEMPGSALTPPAASEEISKLSGRNLGSNKQKKTIVFKLKNGPCLIRAVLGSDVTSPPENVTIEDLRTPEQVARDARRLRRAAQREAEAAKLIPAKQIKMEIEDDEEDDAQAAKNKCGTGDFCIADPQKQAHWVQCLNCAQWYHVFCLTQSNREYQKAFFCCNHPSAGMALAAKKGVVFNKYWSVPNPRKMKSSSSTRVPVVIVE</sequence>
<dbReference type="PANTHER" id="PTHR15464:SF1">
    <property type="entry name" value="TRANSCRIPTION FACTOR 19"/>
    <property type="match status" value="1"/>
</dbReference>
<evidence type="ECO:0000256" key="1">
    <source>
        <dbReference type="ARBA" id="ARBA00004123"/>
    </source>
</evidence>
<comment type="subcellular location">
    <subcellularLocation>
        <location evidence="1">Nucleus</location>
    </subcellularLocation>
</comment>
<evidence type="ECO:0000313" key="4">
    <source>
        <dbReference type="EMBL" id="UMM44386.1"/>
    </source>
</evidence>
<evidence type="ECO:0000313" key="5">
    <source>
        <dbReference type="Proteomes" id="UP000829354"/>
    </source>
</evidence>
<keyword evidence="5" id="KW-1185">Reference proteome</keyword>
<feature type="region of interest" description="Disordered" evidence="3">
    <location>
        <begin position="267"/>
        <end position="286"/>
    </location>
</feature>
<name>A0AAE9FIL9_CAEBR</name>
<dbReference type="InterPro" id="IPR011011">
    <property type="entry name" value="Znf_FYVE_PHD"/>
</dbReference>
<evidence type="ECO:0000256" key="2">
    <source>
        <dbReference type="ARBA" id="ARBA00023242"/>
    </source>
</evidence>
<reference evidence="4 5" key="1">
    <citation type="submission" date="2022-04" db="EMBL/GenBank/DDBJ databases">
        <title>Chromosome-level reference genomes for two strains of Caenorhabditis briggsae: an improved platform for comparative genomics.</title>
        <authorList>
            <person name="Stevens L."/>
            <person name="Andersen E."/>
        </authorList>
    </citation>
    <scope>NUCLEOTIDE SEQUENCE [LARGE SCALE GENOMIC DNA]</scope>
    <source>
        <strain evidence="4">VX34</strain>
        <tissue evidence="4">Whole-organism</tissue>
    </source>
</reference>
<dbReference type="CDD" id="cd15517">
    <property type="entry name" value="PHD_TCF19_like"/>
    <property type="match status" value="1"/>
</dbReference>
<dbReference type="GO" id="GO:0005634">
    <property type="term" value="C:nucleus"/>
    <property type="evidence" value="ECO:0007669"/>
    <property type="project" value="UniProtKB-SubCell"/>
</dbReference>
<evidence type="ECO:0008006" key="6">
    <source>
        <dbReference type="Google" id="ProtNLM"/>
    </source>
</evidence>
<dbReference type="AlphaFoldDB" id="A0AAE9FIL9"/>
<gene>
    <name evidence="4" type="ORF">L5515_019543</name>
</gene>
<evidence type="ECO:0000256" key="3">
    <source>
        <dbReference type="SAM" id="MobiDB-lite"/>
    </source>
</evidence>
<protein>
    <recommendedName>
        <fullName evidence="6">Zinc finger PHD-type domain-containing protein</fullName>
    </recommendedName>
</protein>
<feature type="region of interest" description="Disordered" evidence="3">
    <location>
        <begin position="207"/>
        <end position="258"/>
    </location>
</feature>